<dbReference type="InterPro" id="IPR036318">
    <property type="entry name" value="FAD-bd_PCMH-like_sf"/>
</dbReference>
<dbReference type="PROSITE" id="PS00862">
    <property type="entry name" value="OX2_COVAL_FAD"/>
    <property type="match status" value="1"/>
</dbReference>
<feature type="signal peptide" evidence="6">
    <location>
        <begin position="1"/>
        <end position="20"/>
    </location>
</feature>
<comment type="cofactor">
    <cofactor evidence="1">
        <name>FAD</name>
        <dbReference type="ChEBI" id="CHEBI:57692"/>
    </cofactor>
</comment>
<accession>R9P018</accession>
<dbReference type="InterPro" id="IPR016166">
    <property type="entry name" value="FAD-bd_PCMH"/>
</dbReference>
<dbReference type="GeneID" id="24107270"/>
<dbReference type="PROSITE" id="PS51387">
    <property type="entry name" value="FAD_PCMH"/>
    <property type="match status" value="1"/>
</dbReference>
<evidence type="ECO:0000256" key="1">
    <source>
        <dbReference type="ARBA" id="ARBA00001974"/>
    </source>
</evidence>
<dbReference type="InterPro" id="IPR016169">
    <property type="entry name" value="FAD-bd_PCMH_sub2"/>
</dbReference>
<dbReference type="Gene3D" id="3.30.465.10">
    <property type="match status" value="1"/>
</dbReference>
<dbReference type="SUPFAM" id="SSF56176">
    <property type="entry name" value="FAD-binding/transporter-associated domain-like"/>
    <property type="match status" value="1"/>
</dbReference>
<dbReference type="OrthoDB" id="407275at2759"/>
<dbReference type="Pfam" id="PF08031">
    <property type="entry name" value="BBE"/>
    <property type="match status" value="1"/>
</dbReference>
<evidence type="ECO:0000256" key="5">
    <source>
        <dbReference type="ARBA" id="ARBA00023002"/>
    </source>
</evidence>
<dbReference type="STRING" id="1305764.R9P018"/>
<keyword evidence="3" id="KW-0285">Flavoprotein</keyword>
<dbReference type="PANTHER" id="PTHR42973:SF39">
    <property type="entry name" value="FAD-BINDING PCMH-TYPE DOMAIN-CONTAINING PROTEIN"/>
    <property type="match status" value="1"/>
</dbReference>
<dbReference type="RefSeq" id="XP_012187991.1">
    <property type="nucleotide sequence ID" value="XM_012332601.1"/>
</dbReference>
<evidence type="ECO:0000313" key="9">
    <source>
        <dbReference type="Proteomes" id="UP000014071"/>
    </source>
</evidence>
<comment type="similarity">
    <text evidence="2">Belongs to the oxygen-dependent FAD-linked oxidoreductase family.</text>
</comment>
<evidence type="ECO:0000313" key="8">
    <source>
        <dbReference type="EMBL" id="GAC94404.1"/>
    </source>
</evidence>
<proteinExistence type="inferred from homology"/>
<gene>
    <name evidence="8" type="ORF">PHSY_001975</name>
</gene>
<keyword evidence="5" id="KW-0560">Oxidoreductase</keyword>
<name>R9P018_PSEHS</name>
<organism evidence="8 9">
    <name type="scientific">Pseudozyma hubeiensis (strain SY62)</name>
    <name type="common">Yeast</name>
    <dbReference type="NCBI Taxonomy" id="1305764"/>
    <lineage>
        <taxon>Eukaryota</taxon>
        <taxon>Fungi</taxon>
        <taxon>Dikarya</taxon>
        <taxon>Basidiomycota</taxon>
        <taxon>Ustilaginomycotina</taxon>
        <taxon>Ustilaginomycetes</taxon>
        <taxon>Ustilaginales</taxon>
        <taxon>Ustilaginaceae</taxon>
        <taxon>Pseudozyma</taxon>
    </lineage>
</organism>
<feature type="chain" id="PRO_5004478147" description="FAD-binding PCMH-type domain-containing protein" evidence="6">
    <location>
        <begin position="21"/>
        <end position="524"/>
    </location>
</feature>
<dbReference type="GO" id="GO:0016491">
    <property type="term" value="F:oxidoreductase activity"/>
    <property type="evidence" value="ECO:0007669"/>
    <property type="project" value="UniProtKB-KW"/>
</dbReference>
<dbReference type="AlphaFoldDB" id="R9P018"/>
<dbReference type="InterPro" id="IPR006094">
    <property type="entry name" value="Oxid_FAD_bind_N"/>
</dbReference>
<reference evidence="9" key="1">
    <citation type="journal article" date="2013" name="Genome Announc.">
        <title>Draft genome sequence of the basidiomycetous yeast-like fungus Pseudozyma hubeiensis SY62, which produces an abundant amount of the biosurfactant mannosylerythritol lipids.</title>
        <authorList>
            <person name="Konishi M."/>
            <person name="Hatada Y."/>
            <person name="Horiuchi J."/>
        </authorList>
    </citation>
    <scope>NUCLEOTIDE SEQUENCE [LARGE SCALE GENOMIC DNA]</scope>
    <source>
        <strain evidence="9">SY62</strain>
    </source>
</reference>
<feature type="domain" description="FAD-binding PCMH-type" evidence="7">
    <location>
        <begin position="70"/>
        <end position="247"/>
    </location>
</feature>
<dbReference type="Gene3D" id="3.40.462.20">
    <property type="match status" value="1"/>
</dbReference>
<dbReference type="InterPro" id="IPR006093">
    <property type="entry name" value="Oxy_OxRdtase_FAD_BS"/>
</dbReference>
<dbReference type="HOGENOM" id="CLU_018354_10_1_1"/>
<dbReference type="Pfam" id="PF01565">
    <property type="entry name" value="FAD_binding_4"/>
    <property type="match status" value="1"/>
</dbReference>
<evidence type="ECO:0000256" key="3">
    <source>
        <dbReference type="ARBA" id="ARBA00022630"/>
    </source>
</evidence>
<evidence type="ECO:0000259" key="7">
    <source>
        <dbReference type="PROSITE" id="PS51387"/>
    </source>
</evidence>
<dbReference type="Proteomes" id="UP000014071">
    <property type="component" value="Unassembled WGS sequence"/>
</dbReference>
<dbReference type="GO" id="GO:0071949">
    <property type="term" value="F:FAD binding"/>
    <property type="evidence" value="ECO:0007669"/>
    <property type="project" value="InterPro"/>
</dbReference>
<keyword evidence="4" id="KW-0274">FAD</keyword>
<evidence type="ECO:0000256" key="6">
    <source>
        <dbReference type="SAM" id="SignalP"/>
    </source>
</evidence>
<dbReference type="EMBL" id="DF238784">
    <property type="protein sequence ID" value="GAC94404.1"/>
    <property type="molecule type" value="Genomic_DNA"/>
</dbReference>
<protein>
    <recommendedName>
        <fullName evidence="7">FAD-binding PCMH-type domain-containing protein</fullName>
    </recommendedName>
</protein>
<dbReference type="InterPro" id="IPR050416">
    <property type="entry name" value="FAD-linked_Oxidoreductase"/>
</dbReference>
<sequence length="524" mass="55605">MIPTTRSLTLLLLAASLSSAFPIYTFSPPNLSTRDSSSSLQQCLSSTGGELSYSSSSNYTTLSSSYNPLFDYKPYVVAVPSSAAEVSSIVRCVAAENGSQKLTPKSGGHSYTAYSLGGADGSVVVDLSQLNEVTVDSGSKTVSVGAGVRLGKLAQSIFDQGGFALPHGTCPYVGVGGHALGGGFGFPTRAWGFLLDRITEMDMVDVNGTVRTVSKDSGEDDLWWALRGAGSNNFGIVTRFTFSLLDAPTTTINYAYNYKTNSDCAKAIVALQNMTLATNVDEGLEKEFGGELLVAGEAGGDFDGNACQLSGQHINASQQHHSDLIDRFHSQAGIAPASSTVQPFSSWLDSLEDIMGSLDTSSPGQDHEQFYAKSLVQPSTATYNYTSALALVDQLNSIAGLHGTGNSISFDFLGPLSYPATQSGTASFNAHNAAFVYQFYSYGFPDNDNPDQQQDVWTAFDGLVDTAKNSDAAAEWGAYVNYVDARLSGWAQAYYGDGVERLKQIKGELDAMDVFWFPQGLGSA</sequence>
<dbReference type="PANTHER" id="PTHR42973">
    <property type="entry name" value="BINDING OXIDOREDUCTASE, PUTATIVE (AFU_ORTHOLOGUE AFUA_1G17690)-RELATED"/>
    <property type="match status" value="1"/>
</dbReference>
<dbReference type="InterPro" id="IPR012951">
    <property type="entry name" value="BBE"/>
</dbReference>
<keyword evidence="6" id="KW-0732">Signal</keyword>
<keyword evidence="9" id="KW-1185">Reference proteome</keyword>
<evidence type="ECO:0000256" key="2">
    <source>
        <dbReference type="ARBA" id="ARBA00005466"/>
    </source>
</evidence>
<dbReference type="eggNOG" id="ENOG502QVGN">
    <property type="taxonomic scope" value="Eukaryota"/>
</dbReference>
<evidence type="ECO:0000256" key="4">
    <source>
        <dbReference type="ARBA" id="ARBA00022827"/>
    </source>
</evidence>